<dbReference type="EMBL" id="JACXVP010000004">
    <property type="protein sequence ID" value="KAG5611887.1"/>
    <property type="molecule type" value="Genomic_DNA"/>
</dbReference>
<sequence length="80" mass="8869">MDKEIEKKNYDNLAYTCQHSFLQVPSMDQILLYRISNSPSTSEAKAAITGKSLLPSIDEPSHSSTTCSRNLPKLLQLAKA</sequence>
<accession>A0A9J5ZIK3</accession>
<gene>
    <name evidence="1" type="ORF">H5410_023168</name>
</gene>
<proteinExistence type="predicted"/>
<evidence type="ECO:0000313" key="1">
    <source>
        <dbReference type="EMBL" id="KAG5611887.1"/>
    </source>
</evidence>
<evidence type="ECO:0000313" key="2">
    <source>
        <dbReference type="Proteomes" id="UP000824120"/>
    </source>
</evidence>
<dbReference type="AlphaFoldDB" id="A0A9J5ZIK3"/>
<organism evidence="1 2">
    <name type="scientific">Solanum commersonii</name>
    <name type="common">Commerson's wild potato</name>
    <name type="synonym">Commerson's nightshade</name>
    <dbReference type="NCBI Taxonomy" id="4109"/>
    <lineage>
        <taxon>Eukaryota</taxon>
        <taxon>Viridiplantae</taxon>
        <taxon>Streptophyta</taxon>
        <taxon>Embryophyta</taxon>
        <taxon>Tracheophyta</taxon>
        <taxon>Spermatophyta</taxon>
        <taxon>Magnoliopsida</taxon>
        <taxon>eudicotyledons</taxon>
        <taxon>Gunneridae</taxon>
        <taxon>Pentapetalae</taxon>
        <taxon>asterids</taxon>
        <taxon>lamiids</taxon>
        <taxon>Solanales</taxon>
        <taxon>Solanaceae</taxon>
        <taxon>Solanoideae</taxon>
        <taxon>Solaneae</taxon>
        <taxon>Solanum</taxon>
    </lineage>
</organism>
<protein>
    <submittedName>
        <fullName evidence="1">Uncharacterized protein</fullName>
    </submittedName>
</protein>
<dbReference type="Proteomes" id="UP000824120">
    <property type="component" value="Chromosome 4"/>
</dbReference>
<name>A0A9J5ZIK3_SOLCO</name>
<comment type="caution">
    <text evidence="1">The sequence shown here is derived from an EMBL/GenBank/DDBJ whole genome shotgun (WGS) entry which is preliminary data.</text>
</comment>
<reference evidence="1 2" key="1">
    <citation type="submission" date="2020-09" db="EMBL/GenBank/DDBJ databases">
        <title>De no assembly of potato wild relative species, Solanum commersonii.</title>
        <authorList>
            <person name="Cho K."/>
        </authorList>
    </citation>
    <scope>NUCLEOTIDE SEQUENCE [LARGE SCALE GENOMIC DNA]</scope>
    <source>
        <strain evidence="1">LZ3.2</strain>
        <tissue evidence="1">Leaf</tissue>
    </source>
</reference>
<keyword evidence="2" id="KW-1185">Reference proteome</keyword>